<feature type="domain" description="NadR/Ttd14 AAA" evidence="1">
    <location>
        <begin position="8"/>
        <end position="159"/>
    </location>
</feature>
<name>A0A9X1VTH7_9BURK</name>
<protein>
    <submittedName>
        <fullName evidence="2">ATP-binding protein</fullName>
    </submittedName>
</protein>
<dbReference type="InterPro" id="IPR027417">
    <property type="entry name" value="P-loop_NTPase"/>
</dbReference>
<dbReference type="InterPro" id="IPR038727">
    <property type="entry name" value="NadR/Ttd14_AAA_dom"/>
</dbReference>
<dbReference type="EMBL" id="JALGBI010000001">
    <property type="protein sequence ID" value="MCJ0762630.1"/>
    <property type="molecule type" value="Genomic_DNA"/>
</dbReference>
<proteinExistence type="predicted"/>
<dbReference type="InterPro" id="IPR052735">
    <property type="entry name" value="NAD_biosynth-regulator"/>
</dbReference>
<keyword evidence="3" id="KW-1185">Reference proteome</keyword>
<gene>
    <name evidence="2" type="ORF">MMF98_05330</name>
</gene>
<evidence type="ECO:0000259" key="1">
    <source>
        <dbReference type="Pfam" id="PF13521"/>
    </source>
</evidence>
<dbReference type="PANTHER" id="PTHR37512">
    <property type="entry name" value="TRIFUNCTIONAL NAD BIOSYNTHESIS/REGULATOR PROTEIN NADR"/>
    <property type="match status" value="1"/>
</dbReference>
<dbReference type="PANTHER" id="PTHR37512:SF1">
    <property type="entry name" value="NADR_TTD14 AAA DOMAIN-CONTAINING PROTEIN"/>
    <property type="match status" value="1"/>
</dbReference>
<dbReference type="Proteomes" id="UP001139447">
    <property type="component" value="Unassembled WGS sequence"/>
</dbReference>
<dbReference type="GO" id="GO:0005524">
    <property type="term" value="F:ATP binding"/>
    <property type="evidence" value="ECO:0007669"/>
    <property type="project" value="UniProtKB-KW"/>
</dbReference>
<comment type="caution">
    <text evidence="2">The sequence shown here is derived from an EMBL/GenBank/DDBJ whole genome shotgun (WGS) entry which is preliminary data.</text>
</comment>
<dbReference type="AlphaFoldDB" id="A0A9X1VTH7"/>
<organism evidence="2 3">
    <name type="scientific">Variovorax terrae</name>
    <dbReference type="NCBI Taxonomy" id="2923278"/>
    <lineage>
        <taxon>Bacteria</taxon>
        <taxon>Pseudomonadati</taxon>
        <taxon>Pseudomonadota</taxon>
        <taxon>Betaproteobacteria</taxon>
        <taxon>Burkholderiales</taxon>
        <taxon>Comamonadaceae</taxon>
        <taxon>Variovorax</taxon>
    </lineage>
</organism>
<evidence type="ECO:0000313" key="3">
    <source>
        <dbReference type="Proteomes" id="UP001139447"/>
    </source>
</evidence>
<dbReference type="Gene3D" id="3.40.50.300">
    <property type="entry name" value="P-loop containing nucleotide triphosphate hydrolases"/>
    <property type="match status" value="1"/>
</dbReference>
<dbReference type="RefSeq" id="WP_243305057.1">
    <property type="nucleotide sequence ID" value="NZ_JALGBI010000001.1"/>
</dbReference>
<keyword evidence="2" id="KW-0547">Nucleotide-binding</keyword>
<keyword evidence="2" id="KW-0067">ATP-binding</keyword>
<dbReference type="Pfam" id="PF13521">
    <property type="entry name" value="AAA_28"/>
    <property type="match status" value="1"/>
</dbReference>
<reference evidence="2" key="1">
    <citation type="submission" date="2022-03" db="EMBL/GenBank/DDBJ databases">
        <authorList>
            <person name="Woo C.Y."/>
        </authorList>
    </citation>
    <scope>NUCLEOTIDE SEQUENCE</scope>
    <source>
        <strain evidence="2">CYS-02</strain>
    </source>
</reference>
<evidence type="ECO:0000313" key="2">
    <source>
        <dbReference type="EMBL" id="MCJ0762630.1"/>
    </source>
</evidence>
<accession>A0A9X1VTH7</accession>
<sequence>MASAPCQIALLGAESTGKTQLALQLAAHLRAQGRPATVVPELLREWCDREGRTPRADEQAAIAQEQQRRVEAAAAAGSVVIADTTPLMTAIYSELLFGDTSLYAAAEAHQRRYHLTLVTGLDLPWVADGLQRDGAHVREPVDALLRAALARAGVAYQVVYGLEGERLRNALNAIDSIATNDHPTRTSGQFPSKTGAWAWVCEKCSDPDCEHRLFTGLLGSKAAGRPAP</sequence>
<dbReference type="SUPFAM" id="SSF52540">
    <property type="entry name" value="P-loop containing nucleoside triphosphate hydrolases"/>
    <property type="match status" value="1"/>
</dbReference>